<protein>
    <submittedName>
        <fullName evidence="1">DUF3288 domain-containing protein</fullName>
    </submittedName>
</protein>
<dbReference type="EMBL" id="QBMC01000268">
    <property type="protein sequence ID" value="PZO08828.1"/>
    <property type="molecule type" value="Genomic_DNA"/>
</dbReference>
<dbReference type="InterPro" id="IPR021705">
    <property type="entry name" value="DUF3288"/>
</dbReference>
<reference evidence="2" key="1">
    <citation type="submission" date="2018-04" db="EMBL/GenBank/DDBJ databases">
        <authorList>
            <person name="Cornet L."/>
        </authorList>
    </citation>
    <scope>NUCLEOTIDE SEQUENCE [LARGE SCALE GENOMIC DNA]</scope>
</reference>
<comment type="caution">
    <text evidence="1">The sequence shown here is derived from an EMBL/GenBank/DDBJ whole genome shotgun (WGS) entry which is preliminary data.</text>
</comment>
<name>A0A2W4VP45_9CYAN</name>
<accession>A0A2W4VP45</accession>
<sequence length="98" mass="11373">MADAQSNTEYLHPQYKKDRDMLNSIMAGDVSSTNMAELARLRIRYDGFLGARDIQSDLDKTMAKWGLTEDELFAKTREIHQQETIFTPTWIKKGEDWS</sequence>
<proteinExistence type="predicted"/>
<dbReference type="AlphaFoldDB" id="A0A2W4VP45"/>
<evidence type="ECO:0000313" key="1">
    <source>
        <dbReference type="EMBL" id="PZO08828.1"/>
    </source>
</evidence>
<gene>
    <name evidence="1" type="ORF">DCF25_22030</name>
</gene>
<dbReference type="Proteomes" id="UP000249354">
    <property type="component" value="Unassembled WGS sequence"/>
</dbReference>
<dbReference type="Pfam" id="PF11691">
    <property type="entry name" value="DUF3288"/>
    <property type="match status" value="1"/>
</dbReference>
<organism evidence="1 2">
    <name type="scientific">Leptolyngbya foveolarum</name>
    <dbReference type="NCBI Taxonomy" id="47253"/>
    <lineage>
        <taxon>Bacteria</taxon>
        <taxon>Bacillati</taxon>
        <taxon>Cyanobacteriota</taxon>
        <taxon>Cyanophyceae</taxon>
        <taxon>Leptolyngbyales</taxon>
        <taxon>Leptolyngbyaceae</taxon>
        <taxon>Leptolyngbya group</taxon>
        <taxon>Leptolyngbya</taxon>
    </lineage>
</organism>
<reference evidence="1 2" key="2">
    <citation type="submission" date="2018-06" db="EMBL/GenBank/DDBJ databases">
        <title>Metagenomic assembly of (sub)arctic Cyanobacteria and their associated microbiome from non-axenic cultures.</title>
        <authorList>
            <person name="Baurain D."/>
        </authorList>
    </citation>
    <scope>NUCLEOTIDE SEQUENCE [LARGE SCALE GENOMIC DNA]</scope>
    <source>
        <strain evidence="1">ULC129bin1</strain>
    </source>
</reference>
<evidence type="ECO:0000313" key="2">
    <source>
        <dbReference type="Proteomes" id="UP000249354"/>
    </source>
</evidence>